<dbReference type="Proteomes" id="UP001239213">
    <property type="component" value="Unassembled WGS sequence"/>
</dbReference>
<protein>
    <submittedName>
        <fullName evidence="1">Uncharacterized protein</fullName>
    </submittedName>
</protein>
<keyword evidence="2" id="KW-1185">Reference proteome</keyword>
<comment type="caution">
    <text evidence="1">The sequence shown here is derived from an EMBL/GenBank/DDBJ whole genome shotgun (WGS) entry which is preliminary data.</text>
</comment>
<dbReference type="SUPFAM" id="SSF53474">
    <property type="entry name" value="alpha/beta-Hydrolases"/>
    <property type="match status" value="1"/>
</dbReference>
<dbReference type="InterPro" id="IPR029058">
    <property type="entry name" value="AB_hydrolase_fold"/>
</dbReference>
<sequence>MIRGLSIDTLLISTFTKQIDESGFNPRRHILAYYLLATSRRRVLTRRTLASTYPSADKKLPTIVLGNGYDGSIEEMHHQYGAGILERGWNALCYDGPGQILGNGRLPCSGLPGNSSNRQYENYLPPALLLSPTPLLRYLPVTC</sequence>
<name>A0AAI9Y327_9PEZI</name>
<accession>A0AAI9Y327</accession>
<dbReference type="Gene3D" id="3.40.50.1820">
    <property type="entry name" value="alpha/beta hydrolase"/>
    <property type="match status" value="1"/>
</dbReference>
<evidence type="ECO:0000313" key="1">
    <source>
        <dbReference type="EMBL" id="KAK1470776.1"/>
    </source>
</evidence>
<reference evidence="1" key="1">
    <citation type="submission" date="2016-11" db="EMBL/GenBank/DDBJ databases">
        <title>The genome sequence of Colletotrichum cuscutae.</title>
        <authorList>
            <person name="Baroncelli R."/>
        </authorList>
    </citation>
    <scope>NUCLEOTIDE SEQUENCE</scope>
    <source>
        <strain evidence="1">IMI 304802</strain>
    </source>
</reference>
<organism evidence="1 2">
    <name type="scientific">Colletotrichum cuscutae</name>
    <dbReference type="NCBI Taxonomy" id="1209917"/>
    <lineage>
        <taxon>Eukaryota</taxon>
        <taxon>Fungi</taxon>
        <taxon>Dikarya</taxon>
        <taxon>Ascomycota</taxon>
        <taxon>Pezizomycotina</taxon>
        <taxon>Sordariomycetes</taxon>
        <taxon>Hypocreomycetidae</taxon>
        <taxon>Glomerellales</taxon>
        <taxon>Glomerellaceae</taxon>
        <taxon>Colletotrichum</taxon>
        <taxon>Colletotrichum acutatum species complex</taxon>
    </lineage>
</organism>
<gene>
    <name evidence="1" type="ORF">CCUS01_00891</name>
</gene>
<proteinExistence type="predicted"/>
<evidence type="ECO:0000313" key="2">
    <source>
        <dbReference type="Proteomes" id="UP001239213"/>
    </source>
</evidence>
<dbReference type="AlphaFoldDB" id="A0AAI9Y327"/>
<dbReference type="EMBL" id="MPDP01000223">
    <property type="protein sequence ID" value="KAK1470776.1"/>
    <property type="molecule type" value="Genomic_DNA"/>
</dbReference>